<feature type="domain" description="PurM-like C-terminal" evidence="14">
    <location>
        <begin position="178"/>
        <end position="339"/>
    </location>
</feature>
<evidence type="ECO:0000256" key="3">
    <source>
        <dbReference type="ARBA" id="ARBA00013047"/>
    </source>
</evidence>
<keyword evidence="7 12" id="KW-0067">ATP-binding</keyword>
<dbReference type="GO" id="GO:0046084">
    <property type="term" value="P:adenine biosynthetic process"/>
    <property type="evidence" value="ECO:0007669"/>
    <property type="project" value="TreeGrafter"/>
</dbReference>
<dbReference type="HAMAP" id="MF_00741">
    <property type="entry name" value="AIRS"/>
    <property type="match status" value="1"/>
</dbReference>
<dbReference type="STRING" id="459349.CLOAM0611"/>
<name>B0VGQ9_CLOAI</name>
<dbReference type="FunFam" id="3.30.1330.10:FF:000001">
    <property type="entry name" value="Phosphoribosylformylglycinamidine cyclo-ligase"/>
    <property type="match status" value="1"/>
</dbReference>
<dbReference type="HOGENOM" id="CLU_047116_0_0_0"/>
<dbReference type="GO" id="GO:0006189">
    <property type="term" value="P:'de novo' IMP biosynthetic process"/>
    <property type="evidence" value="ECO:0007669"/>
    <property type="project" value="UniProtKB-UniRule"/>
</dbReference>
<comment type="similarity">
    <text evidence="2 12">Belongs to the AIR synthase family.</text>
</comment>
<sequence length="348" mass="38431">MDNLKNGLDYRKAGVDIQAGEATVLAIKQKVRSTYNSNVLSELGGFGGLYKIDKNLWHQPILVSSTDGVGTKLLIAIMADKYETIGQDLVNHCVNDILVQGAIPQFFLDYIGIGKLEPAKVEKMIEGIIIACQQNSCVLIGGEMAEMPDLYKDEEFDLVGTIIGIVEQEQILPRPKIKPGDQLISLPSSGLHTNGYSLVRKIVFEQLKLSLDSYIPECQTTLGELLLSVHRSYLPLLKDYLTDPNLSGLAHITGGGIIGNLKRILPAGISAQIKIKKSEIPPFFHWLQEAGKLSEETMREAFNLGTGMICIVDNEAFDKYLTIPEARCIGELVNQNQIKEKVEFIQEC</sequence>
<gene>
    <name evidence="12 15" type="primary">purM</name>
    <name evidence="15" type="ordered locus">CLOAM0611</name>
</gene>
<dbReference type="EMBL" id="CU466930">
    <property type="protein sequence ID" value="CAO80496.1"/>
    <property type="molecule type" value="Genomic_DNA"/>
</dbReference>
<evidence type="ECO:0000256" key="12">
    <source>
        <dbReference type="HAMAP-Rule" id="MF_00741"/>
    </source>
</evidence>
<dbReference type="Pfam" id="PF00586">
    <property type="entry name" value="AIRS"/>
    <property type="match status" value="1"/>
</dbReference>
<dbReference type="GO" id="GO:0005829">
    <property type="term" value="C:cytosol"/>
    <property type="evidence" value="ECO:0007669"/>
    <property type="project" value="TreeGrafter"/>
</dbReference>
<evidence type="ECO:0000313" key="16">
    <source>
        <dbReference type="Proteomes" id="UP000002019"/>
    </source>
</evidence>
<evidence type="ECO:0000256" key="5">
    <source>
        <dbReference type="ARBA" id="ARBA00022598"/>
    </source>
</evidence>
<dbReference type="UniPathway" id="UPA00074">
    <property type="reaction ID" value="UER00129"/>
</dbReference>
<dbReference type="InterPro" id="IPR016188">
    <property type="entry name" value="PurM-like_N"/>
</dbReference>
<evidence type="ECO:0000256" key="4">
    <source>
        <dbReference type="ARBA" id="ARBA00020367"/>
    </source>
</evidence>
<accession>B0VGQ9</accession>
<comment type="catalytic activity">
    <reaction evidence="11 12">
        <text>2-formamido-N(1)-(5-O-phospho-beta-D-ribosyl)acetamidine + ATP = 5-amino-1-(5-phospho-beta-D-ribosyl)imidazole + ADP + phosphate + H(+)</text>
        <dbReference type="Rhea" id="RHEA:23032"/>
        <dbReference type="ChEBI" id="CHEBI:15378"/>
        <dbReference type="ChEBI" id="CHEBI:30616"/>
        <dbReference type="ChEBI" id="CHEBI:43474"/>
        <dbReference type="ChEBI" id="CHEBI:137981"/>
        <dbReference type="ChEBI" id="CHEBI:147287"/>
        <dbReference type="ChEBI" id="CHEBI:456216"/>
        <dbReference type="EC" id="6.3.3.1"/>
    </reaction>
</comment>
<evidence type="ECO:0000256" key="10">
    <source>
        <dbReference type="ARBA" id="ARBA00033093"/>
    </source>
</evidence>
<dbReference type="InterPro" id="IPR036921">
    <property type="entry name" value="PurM-like_N_sf"/>
</dbReference>
<dbReference type="GO" id="GO:0005524">
    <property type="term" value="F:ATP binding"/>
    <property type="evidence" value="ECO:0007669"/>
    <property type="project" value="UniProtKB-KW"/>
</dbReference>
<keyword evidence="12" id="KW-0658">Purine biosynthesis</keyword>
<keyword evidence="5 12" id="KW-0436">Ligase</keyword>
<dbReference type="AlphaFoldDB" id="B0VGQ9"/>
<dbReference type="eggNOG" id="COG0150">
    <property type="taxonomic scope" value="Bacteria"/>
</dbReference>
<dbReference type="InterPro" id="IPR010918">
    <property type="entry name" value="PurM-like_C_dom"/>
</dbReference>
<evidence type="ECO:0000256" key="7">
    <source>
        <dbReference type="ARBA" id="ARBA00022840"/>
    </source>
</evidence>
<keyword evidence="6 12" id="KW-0547">Nucleotide-binding</keyword>
<protein>
    <recommendedName>
        <fullName evidence="4 12">Phosphoribosylformylglycinamidine cyclo-ligase</fullName>
        <ecNumber evidence="3 12">6.3.3.1</ecNumber>
    </recommendedName>
    <alternativeName>
        <fullName evidence="9 12">AIR synthase</fullName>
    </alternativeName>
    <alternativeName>
        <fullName evidence="10 12">AIRS</fullName>
    </alternativeName>
    <alternativeName>
        <fullName evidence="8 12">Phosphoribosyl-aminoimidazole synthetase</fullName>
    </alternativeName>
</protein>
<proteinExistence type="inferred from homology"/>
<dbReference type="GO" id="GO:0004637">
    <property type="term" value="F:phosphoribosylamine-glycine ligase activity"/>
    <property type="evidence" value="ECO:0007669"/>
    <property type="project" value="TreeGrafter"/>
</dbReference>
<comment type="pathway">
    <text evidence="1 12">Purine metabolism; IMP biosynthesis via de novo pathway; 5-amino-1-(5-phospho-D-ribosyl)imidazole from N(2)-formyl-N(1)-(5-phospho-D-ribosyl)glycinamide: step 2/2.</text>
</comment>
<dbReference type="GO" id="GO:0004641">
    <property type="term" value="F:phosphoribosylformylglycinamidine cyclo-ligase activity"/>
    <property type="evidence" value="ECO:0007669"/>
    <property type="project" value="UniProtKB-UniRule"/>
</dbReference>
<evidence type="ECO:0000313" key="15">
    <source>
        <dbReference type="EMBL" id="CAO80496.1"/>
    </source>
</evidence>
<keyword evidence="12" id="KW-0963">Cytoplasm</keyword>
<reference evidence="15 16" key="1">
    <citation type="journal article" date="2008" name="J. Bacteriol.">
        <title>'Candidatus Cloacamonas acidaminovorans': genome sequence reconstruction provides a first glimpse of a new bacterial division.</title>
        <authorList>
            <person name="Pelletier E."/>
            <person name="Kreimeyer A."/>
            <person name="Bocs S."/>
            <person name="Rouy Z."/>
            <person name="Gyapay G."/>
            <person name="Chouari R."/>
            <person name="Riviere D."/>
            <person name="Ganesan A."/>
            <person name="Daegelen P."/>
            <person name="Sghir A."/>
            <person name="Cohen G.N."/>
            <person name="Medigue C."/>
            <person name="Weissenbach J."/>
            <person name="Le Paslier D."/>
        </authorList>
    </citation>
    <scope>NUCLEOTIDE SEQUENCE [LARGE SCALE GENOMIC DNA]</scope>
    <source>
        <strain evidence="16">Evry</strain>
    </source>
</reference>
<evidence type="ECO:0000259" key="14">
    <source>
        <dbReference type="Pfam" id="PF02769"/>
    </source>
</evidence>
<evidence type="ECO:0000259" key="13">
    <source>
        <dbReference type="Pfam" id="PF00586"/>
    </source>
</evidence>
<organism evidence="15 16">
    <name type="scientific">Cloacimonas acidaminovorans (strain Evry)</name>
    <dbReference type="NCBI Taxonomy" id="459349"/>
    <lineage>
        <taxon>Bacteria</taxon>
        <taxon>Pseudomonadati</taxon>
        <taxon>Candidatus Cloacimonadota</taxon>
        <taxon>Candidatus Cloacimonadia</taxon>
        <taxon>Candidatus Cloacimonadales</taxon>
        <taxon>Candidatus Cloacimonadaceae</taxon>
        <taxon>Candidatus Cloacimonas</taxon>
    </lineage>
</organism>
<dbReference type="InterPro" id="IPR036676">
    <property type="entry name" value="PurM-like_C_sf"/>
</dbReference>
<dbReference type="CDD" id="cd02196">
    <property type="entry name" value="PurM"/>
    <property type="match status" value="1"/>
</dbReference>
<dbReference type="SUPFAM" id="SSF55326">
    <property type="entry name" value="PurM N-terminal domain-like"/>
    <property type="match status" value="1"/>
</dbReference>
<evidence type="ECO:0000256" key="9">
    <source>
        <dbReference type="ARBA" id="ARBA00032931"/>
    </source>
</evidence>
<feature type="domain" description="PurM-like N-terminal" evidence="13">
    <location>
        <begin position="62"/>
        <end position="166"/>
    </location>
</feature>
<comment type="subcellular location">
    <subcellularLocation>
        <location evidence="12">Cytoplasm</location>
    </subcellularLocation>
</comment>
<evidence type="ECO:0000256" key="6">
    <source>
        <dbReference type="ARBA" id="ARBA00022741"/>
    </source>
</evidence>
<evidence type="ECO:0000256" key="2">
    <source>
        <dbReference type="ARBA" id="ARBA00010280"/>
    </source>
</evidence>
<evidence type="ECO:0000256" key="8">
    <source>
        <dbReference type="ARBA" id="ARBA00031908"/>
    </source>
</evidence>
<evidence type="ECO:0000256" key="11">
    <source>
        <dbReference type="ARBA" id="ARBA00049057"/>
    </source>
</evidence>
<dbReference type="EC" id="6.3.3.1" evidence="3 12"/>
<dbReference type="Pfam" id="PF02769">
    <property type="entry name" value="AIRS_C"/>
    <property type="match status" value="1"/>
</dbReference>
<evidence type="ECO:0000256" key="1">
    <source>
        <dbReference type="ARBA" id="ARBA00004686"/>
    </source>
</evidence>
<dbReference type="Gene3D" id="3.90.650.10">
    <property type="entry name" value="PurM-like C-terminal domain"/>
    <property type="match status" value="1"/>
</dbReference>
<dbReference type="OrthoDB" id="9802507at2"/>
<dbReference type="SUPFAM" id="SSF56042">
    <property type="entry name" value="PurM C-terminal domain-like"/>
    <property type="match status" value="1"/>
</dbReference>
<keyword evidence="16" id="KW-1185">Reference proteome</keyword>
<dbReference type="PANTHER" id="PTHR10520">
    <property type="entry name" value="TRIFUNCTIONAL PURINE BIOSYNTHETIC PROTEIN ADENOSINE-3-RELATED"/>
    <property type="match status" value="1"/>
</dbReference>
<dbReference type="RefSeq" id="WP_015424356.1">
    <property type="nucleotide sequence ID" value="NC_020449.1"/>
</dbReference>
<dbReference type="Proteomes" id="UP000002019">
    <property type="component" value="Chromosome"/>
</dbReference>
<dbReference type="NCBIfam" id="TIGR00878">
    <property type="entry name" value="purM"/>
    <property type="match status" value="1"/>
</dbReference>
<dbReference type="Gene3D" id="3.30.1330.10">
    <property type="entry name" value="PurM-like, N-terminal domain"/>
    <property type="match status" value="1"/>
</dbReference>
<dbReference type="InterPro" id="IPR004733">
    <property type="entry name" value="PurM_cligase"/>
</dbReference>
<dbReference type="KEGG" id="caci:CLOAM0611"/>
<dbReference type="PANTHER" id="PTHR10520:SF12">
    <property type="entry name" value="TRIFUNCTIONAL PURINE BIOSYNTHETIC PROTEIN ADENOSINE-3"/>
    <property type="match status" value="1"/>
</dbReference>